<dbReference type="AlphaFoldDB" id="A0A8T0SKX7"/>
<name>A0A8T0SKX7_PANVG</name>
<dbReference type="PANTHER" id="PTHR32141:SF141">
    <property type="entry name" value="FBD DOMAIN-CONTAINING PROTEIN"/>
    <property type="match status" value="1"/>
</dbReference>
<organism evidence="5 6">
    <name type="scientific">Panicum virgatum</name>
    <name type="common">Blackwell switchgrass</name>
    <dbReference type="NCBI Taxonomy" id="38727"/>
    <lineage>
        <taxon>Eukaryota</taxon>
        <taxon>Viridiplantae</taxon>
        <taxon>Streptophyta</taxon>
        <taxon>Embryophyta</taxon>
        <taxon>Tracheophyta</taxon>
        <taxon>Spermatophyta</taxon>
        <taxon>Magnoliopsida</taxon>
        <taxon>Liliopsida</taxon>
        <taxon>Poales</taxon>
        <taxon>Poaceae</taxon>
        <taxon>PACMAD clade</taxon>
        <taxon>Panicoideae</taxon>
        <taxon>Panicodae</taxon>
        <taxon>Paniceae</taxon>
        <taxon>Panicinae</taxon>
        <taxon>Panicum</taxon>
        <taxon>Panicum sect. Hiantes</taxon>
    </lineage>
</organism>
<dbReference type="InterPro" id="IPR032675">
    <property type="entry name" value="LRR_dom_sf"/>
</dbReference>
<protein>
    <recommendedName>
        <fullName evidence="7">FBD domain-containing protein</fullName>
    </recommendedName>
</protein>
<keyword evidence="6" id="KW-1185">Reference proteome</keyword>
<proteinExistence type="predicted"/>
<dbReference type="InterPro" id="IPR036047">
    <property type="entry name" value="F-box-like_dom_sf"/>
</dbReference>
<feature type="domain" description="F-box/LRR-repeat protein 15/At3g58940/PEG3-like LRR" evidence="4">
    <location>
        <begin position="133"/>
        <end position="359"/>
    </location>
</feature>
<dbReference type="Pfam" id="PF08387">
    <property type="entry name" value="FBD"/>
    <property type="match status" value="1"/>
</dbReference>
<evidence type="ECO:0000259" key="2">
    <source>
        <dbReference type="Pfam" id="PF00646"/>
    </source>
</evidence>
<evidence type="ECO:0000259" key="4">
    <source>
        <dbReference type="Pfam" id="PF24758"/>
    </source>
</evidence>
<dbReference type="EMBL" id="CM029045">
    <property type="protein sequence ID" value="KAG2598807.1"/>
    <property type="molecule type" value="Genomic_DNA"/>
</dbReference>
<dbReference type="OrthoDB" id="671598at2759"/>
<dbReference type="InterPro" id="IPR055302">
    <property type="entry name" value="F-box_dom-containing"/>
</dbReference>
<feature type="domain" description="FBD" evidence="3">
    <location>
        <begin position="381"/>
        <end position="422"/>
    </location>
</feature>
<evidence type="ECO:0000313" key="5">
    <source>
        <dbReference type="EMBL" id="KAG2598807.1"/>
    </source>
</evidence>
<feature type="domain" description="F-box" evidence="2">
    <location>
        <begin position="48"/>
        <end position="83"/>
    </location>
</feature>
<dbReference type="InterPro" id="IPR055411">
    <property type="entry name" value="LRR_FXL15/At3g58940/PEG3-like"/>
</dbReference>
<evidence type="ECO:0008006" key="7">
    <source>
        <dbReference type="Google" id="ProtNLM"/>
    </source>
</evidence>
<evidence type="ECO:0000313" key="6">
    <source>
        <dbReference type="Proteomes" id="UP000823388"/>
    </source>
</evidence>
<dbReference type="SUPFAM" id="SSF81383">
    <property type="entry name" value="F-box domain"/>
    <property type="match status" value="1"/>
</dbReference>
<evidence type="ECO:0000259" key="3">
    <source>
        <dbReference type="Pfam" id="PF08387"/>
    </source>
</evidence>
<dbReference type="Gene3D" id="3.80.10.10">
    <property type="entry name" value="Ribonuclease Inhibitor"/>
    <property type="match status" value="1"/>
</dbReference>
<comment type="caution">
    <text evidence="5">The sequence shown here is derived from an EMBL/GenBank/DDBJ whole genome shotgun (WGS) entry which is preliminary data.</text>
</comment>
<feature type="region of interest" description="Disordered" evidence="1">
    <location>
        <begin position="514"/>
        <end position="542"/>
    </location>
</feature>
<dbReference type="InterPro" id="IPR001810">
    <property type="entry name" value="F-box_dom"/>
</dbReference>
<dbReference type="Pfam" id="PF24758">
    <property type="entry name" value="LRR_At5g56370"/>
    <property type="match status" value="1"/>
</dbReference>
<evidence type="ECO:0000256" key="1">
    <source>
        <dbReference type="SAM" id="MobiDB-lite"/>
    </source>
</evidence>
<dbReference type="Pfam" id="PF00646">
    <property type="entry name" value="F-box"/>
    <property type="match status" value="1"/>
</dbReference>
<sequence length="542" mass="60463">MAAMAAGLALLRQAIMNRILSHRPELAVTRRATLHAADGDRSEGEDRISALSDDLLGLVVSRLPIDDAVRTTALSTRWRRIWHGAPLVLCDEHIPASTQDERIATIDHVLAAHSGPFQSVDLACCFAKKERELAQWQRLLAARGVQDLTFVSLPGELGLRLAPDILRCAKLRHLCLGFWTFPDTANLPDGAGFFPHLEELDILYTKMEDRDLDHMLASSPVLKTLTLVWSGPQPNHISLLSPSLQCTLIVNSRVMDLALVDVPCLERLILHGNSTSTLNGSLPLRILRAPELKVLGYLNTRVNQIQIGDIIIEAGTKVSPNTKVPSVKILAVMVNLHIFKEVQMLCSFLRCFPNIEILHLESVVADESSDMPNAEFFQQPSPIECVQHIKEVFLYKFQGHQCEMAFLKYLCQRANQMRKLTLVLCGTILDSVDMIKAQLGDLVIPSLASEACMVLLLEPVVEVMSFNYASDLSIHDPFVSDHGNELFISMKREKKVWTEQTPVQHCFTTQAVQGGNDTEPITEEEALGRGKRMKKPVRRMDL</sequence>
<dbReference type="SUPFAM" id="SSF52047">
    <property type="entry name" value="RNI-like"/>
    <property type="match status" value="1"/>
</dbReference>
<reference evidence="5 6" key="1">
    <citation type="submission" date="2020-05" db="EMBL/GenBank/DDBJ databases">
        <title>WGS assembly of Panicum virgatum.</title>
        <authorList>
            <person name="Lovell J.T."/>
            <person name="Jenkins J."/>
            <person name="Shu S."/>
            <person name="Juenger T.E."/>
            <person name="Schmutz J."/>
        </authorList>
    </citation>
    <scope>NUCLEOTIDE SEQUENCE [LARGE SCALE GENOMIC DNA]</scope>
    <source>
        <strain evidence="6">cv. AP13</strain>
    </source>
</reference>
<accession>A0A8T0SKX7</accession>
<dbReference type="PANTHER" id="PTHR32141">
    <property type="match status" value="1"/>
</dbReference>
<dbReference type="InterPro" id="IPR006566">
    <property type="entry name" value="FBD"/>
</dbReference>
<gene>
    <name evidence="5" type="ORF">PVAP13_5KG393600</name>
</gene>
<feature type="compositionally biased region" description="Basic residues" evidence="1">
    <location>
        <begin position="529"/>
        <end position="542"/>
    </location>
</feature>
<dbReference type="Proteomes" id="UP000823388">
    <property type="component" value="Chromosome 5K"/>
</dbReference>